<feature type="region of interest" description="Disordered" evidence="1">
    <location>
        <begin position="357"/>
        <end position="394"/>
    </location>
</feature>
<dbReference type="InterPro" id="IPR028045">
    <property type="entry name" value="HROB"/>
</dbReference>
<dbReference type="PANTHER" id="PTHR14523">
    <property type="entry name" value="UNCHARACTERIZED PROTEIN C17ORF53 HOMOLOG"/>
    <property type="match status" value="1"/>
</dbReference>
<evidence type="ECO:0000313" key="3">
    <source>
        <dbReference type="EMBL" id="KAK9996620.1"/>
    </source>
</evidence>
<dbReference type="EMBL" id="JAZDWU010000007">
    <property type="protein sequence ID" value="KAK9996620.1"/>
    <property type="molecule type" value="Genomic_DNA"/>
</dbReference>
<gene>
    <name evidence="3" type="ORF">SO802_021306</name>
</gene>
<evidence type="ECO:0000256" key="1">
    <source>
        <dbReference type="SAM" id="MobiDB-lite"/>
    </source>
</evidence>
<proteinExistence type="predicted"/>
<dbReference type="InterPro" id="IPR058570">
    <property type="entry name" value="HROB_OB"/>
</dbReference>
<protein>
    <recommendedName>
        <fullName evidence="2">Homologous recombination OB-fold protein OB-fold domain-containing protein</fullName>
    </recommendedName>
</protein>
<accession>A0AAW2CEH3</accession>
<sequence length="430" mass="47343">MEEEEEHNPNPCPWEALDIDLDDEEENHSSSSSHSHSHLLILQRCSQTLTTQSQSQSQSQTSKSKSSSPPLIPGPAGELQSAMHHRRRTQEELVPTQEFIRRVVENPHRHDDHDFSTNPWLCALDFLSHQGNGVATRTALSSIKNGLNSERVAQVVAIIKSCTPNGLGDMMVTLKDPTGLINASIHHKVLREGEFAKDISVGAVLVLQKVALFSPSRTAHYLNITLSNLVKVISKESAPPVKQKLSASSIKHTAPEPECSKKSWIPQRTFSLSQNETEGIMNSLRQTSNSFVSAHNDKEMERGNAAAQRDCFGNGNKRNQSDVVEKEPLSVRLGTVNGITAVASRKEIFCSDEEIVMSDKPNSSKQTEGGNPLRNNQASSNAANFIDVPDDQESGRITGVNKKGQPLISSTTLPQWTDEQLDALMEMEFD</sequence>
<dbReference type="GO" id="GO:0000725">
    <property type="term" value="P:recombinational repair"/>
    <property type="evidence" value="ECO:0007669"/>
    <property type="project" value="InterPro"/>
</dbReference>
<reference evidence="3 4" key="1">
    <citation type="submission" date="2024-01" db="EMBL/GenBank/DDBJ databases">
        <title>A telomere-to-telomere, gap-free genome of sweet tea (Lithocarpus litseifolius).</title>
        <authorList>
            <person name="Zhou J."/>
        </authorList>
    </citation>
    <scope>NUCLEOTIDE SEQUENCE [LARGE SCALE GENOMIC DNA]</scope>
    <source>
        <strain evidence="3">Zhou-2022a</strain>
        <tissue evidence="3">Leaf</tissue>
    </source>
</reference>
<dbReference type="Pfam" id="PF15072">
    <property type="entry name" value="HROB"/>
    <property type="match status" value="1"/>
</dbReference>
<name>A0AAW2CEH3_9ROSI</name>
<keyword evidence="4" id="KW-1185">Reference proteome</keyword>
<feature type="compositionally biased region" description="Low complexity" evidence="1">
    <location>
        <begin position="46"/>
        <end position="68"/>
    </location>
</feature>
<feature type="compositionally biased region" description="Polar residues" evidence="1">
    <location>
        <begin position="360"/>
        <end position="383"/>
    </location>
</feature>
<dbReference type="Proteomes" id="UP001459277">
    <property type="component" value="Unassembled WGS sequence"/>
</dbReference>
<feature type="domain" description="Homologous recombination OB-fold protein OB-fold" evidence="2">
    <location>
        <begin position="150"/>
        <end position="236"/>
    </location>
</feature>
<organism evidence="3 4">
    <name type="scientific">Lithocarpus litseifolius</name>
    <dbReference type="NCBI Taxonomy" id="425828"/>
    <lineage>
        <taxon>Eukaryota</taxon>
        <taxon>Viridiplantae</taxon>
        <taxon>Streptophyta</taxon>
        <taxon>Embryophyta</taxon>
        <taxon>Tracheophyta</taxon>
        <taxon>Spermatophyta</taxon>
        <taxon>Magnoliopsida</taxon>
        <taxon>eudicotyledons</taxon>
        <taxon>Gunneridae</taxon>
        <taxon>Pentapetalae</taxon>
        <taxon>rosids</taxon>
        <taxon>fabids</taxon>
        <taxon>Fagales</taxon>
        <taxon>Fagaceae</taxon>
        <taxon>Lithocarpus</taxon>
    </lineage>
</organism>
<evidence type="ECO:0000313" key="4">
    <source>
        <dbReference type="Proteomes" id="UP001459277"/>
    </source>
</evidence>
<comment type="caution">
    <text evidence="3">The sequence shown here is derived from an EMBL/GenBank/DDBJ whole genome shotgun (WGS) entry which is preliminary data.</text>
</comment>
<feature type="compositionally biased region" description="Acidic residues" evidence="1">
    <location>
        <begin position="17"/>
        <end position="26"/>
    </location>
</feature>
<feature type="region of interest" description="Disordered" evidence="1">
    <location>
        <begin position="1"/>
        <end position="94"/>
    </location>
</feature>
<dbReference type="AlphaFoldDB" id="A0AAW2CEH3"/>
<evidence type="ECO:0000259" key="2">
    <source>
        <dbReference type="Pfam" id="PF15072"/>
    </source>
</evidence>
<dbReference type="PANTHER" id="PTHR14523:SF1">
    <property type="entry name" value="HOMOLOGOUS RECOMBINATION OB-FOLD PROTEIN"/>
    <property type="match status" value="1"/>
</dbReference>